<protein>
    <recommendedName>
        <fullName evidence="3">C2H2-type domain-containing protein</fullName>
    </recommendedName>
</protein>
<keyword evidence="1" id="KW-0862">Zinc</keyword>
<dbReference type="AlphaFoldDB" id="J0D2E6"/>
<keyword evidence="5" id="KW-1185">Reference proteome</keyword>
<sequence>MPAILRQIHPPSPEELEAARKKILSHIPNQEEYFGRQNALRPSSSCQPTYASVEPAHDEYPDAQPAPEANQNMSPKRDGPGDVAPMDRQAIIADILAPSPLKLCYGGCNKSFTRNQGLRRHWERIQECGERHAKAHIRAITSAEYTAAAYKLRNPMAYLGGRKIVPKSL</sequence>
<evidence type="ECO:0000256" key="1">
    <source>
        <dbReference type="PROSITE-ProRule" id="PRU00042"/>
    </source>
</evidence>
<dbReference type="Proteomes" id="UP000006514">
    <property type="component" value="Unassembled WGS sequence"/>
</dbReference>
<keyword evidence="1" id="KW-0479">Metal-binding</keyword>
<dbReference type="InterPro" id="IPR013087">
    <property type="entry name" value="Znf_C2H2_type"/>
</dbReference>
<evidence type="ECO:0000256" key="2">
    <source>
        <dbReference type="SAM" id="MobiDB-lite"/>
    </source>
</evidence>
<feature type="domain" description="C2H2-type" evidence="3">
    <location>
        <begin position="102"/>
        <end position="132"/>
    </location>
</feature>
<organism evidence="4 5">
    <name type="scientific">Auricularia subglabra (strain TFB-10046 / SS5)</name>
    <name type="common">White-rot fungus</name>
    <name type="synonym">Auricularia delicata (strain TFB10046)</name>
    <dbReference type="NCBI Taxonomy" id="717982"/>
    <lineage>
        <taxon>Eukaryota</taxon>
        <taxon>Fungi</taxon>
        <taxon>Dikarya</taxon>
        <taxon>Basidiomycota</taxon>
        <taxon>Agaricomycotina</taxon>
        <taxon>Agaricomycetes</taxon>
        <taxon>Auriculariales</taxon>
        <taxon>Auriculariaceae</taxon>
        <taxon>Auricularia</taxon>
    </lineage>
</organism>
<evidence type="ECO:0000313" key="5">
    <source>
        <dbReference type="Proteomes" id="UP000006514"/>
    </source>
</evidence>
<gene>
    <name evidence="4" type="ORF">AURDEDRAFT_127447</name>
</gene>
<proteinExistence type="predicted"/>
<keyword evidence="1" id="KW-0863">Zinc-finger</keyword>
<evidence type="ECO:0000313" key="4">
    <source>
        <dbReference type="EMBL" id="EJD40923.1"/>
    </source>
</evidence>
<dbReference type="EMBL" id="JH687798">
    <property type="protein sequence ID" value="EJD40923.1"/>
    <property type="molecule type" value="Genomic_DNA"/>
</dbReference>
<dbReference type="KEGG" id="adl:AURDEDRAFT_127447"/>
<dbReference type="InParanoid" id="J0D2E6"/>
<accession>J0D2E6</accession>
<reference evidence="5" key="1">
    <citation type="journal article" date="2012" name="Science">
        <title>The Paleozoic origin of enzymatic lignin decomposition reconstructed from 31 fungal genomes.</title>
        <authorList>
            <person name="Floudas D."/>
            <person name="Binder M."/>
            <person name="Riley R."/>
            <person name="Barry K."/>
            <person name="Blanchette R.A."/>
            <person name="Henrissat B."/>
            <person name="Martinez A.T."/>
            <person name="Otillar R."/>
            <person name="Spatafora J.W."/>
            <person name="Yadav J.S."/>
            <person name="Aerts A."/>
            <person name="Benoit I."/>
            <person name="Boyd A."/>
            <person name="Carlson A."/>
            <person name="Copeland A."/>
            <person name="Coutinho P.M."/>
            <person name="de Vries R.P."/>
            <person name="Ferreira P."/>
            <person name="Findley K."/>
            <person name="Foster B."/>
            <person name="Gaskell J."/>
            <person name="Glotzer D."/>
            <person name="Gorecki P."/>
            <person name="Heitman J."/>
            <person name="Hesse C."/>
            <person name="Hori C."/>
            <person name="Igarashi K."/>
            <person name="Jurgens J.A."/>
            <person name="Kallen N."/>
            <person name="Kersten P."/>
            <person name="Kohler A."/>
            <person name="Kuees U."/>
            <person name="Kumar T.K.A."/>
            <person name="Kuo A."/>
            <person name="LaButti K."/>
            <person name="Larrondo L.F."/>
            <person name="Lindquist E."/>
            <person name="Ling A."/>
            <person name="Lombard V."/>
            <person name="Lucas S."/>
            <person name="Lundell T."/>
            <person name="Martin R."/>
            <person name="McLaughlin D.J."/>
            <person name="Morgenstern I."/>
            <person name="Morin E."/>
            <person name="Murat C."/>
            <person name="Nagy L.G."/>
            <person name="Nolan M."/>
            <person name="Ohm R.A."/>
            <person name="Patyshakuliyeva A."/>
            <person name="Rokas A."/>
            <person name="Ruiz-Duenas F.J."/>
            <person name="Sabat G."/>
            <person name="Salamov A."/>
            <person name="Samejima M."/>
            <person name="Schmutz J."/>
            <person name="Slot J.C."/>
            <person name="St John F."/>
            <person name="Stenlid J."/>
            <person name="Sun H."/>
            <person name="Sun S."/>
            <person name="Syed K."/>
            <person name="Tsang A."/>
            <person name="Wiebenga A."/>
            <person name="Young D."/>
            <person name="Pisabarro A."/>
            <person name="Eastwood D.C."/>
            <person name="Martin F."/>
            <person name="Cullen D."/>
            <person name="Grigoriev I.V."/>
            <person name="Hibbett D.S."/>
        </authorList>
    </citation>
    <scope>NUCLEOTIDE SEQUENCE [LARGE SCALE GENOMIC DNA]</scope>
    <source>
        <strain evidence="5">TFB10046</strain>
    </source>
</reference>
<feature type="region of interest" description="Disordered" evidence="2">
    <location>
        <begin position="35"/>
        <end position="86"/>
    </location>
</feature>
<dbReference type="PROSITE" id="PS50157">
    <property type="entry name" value="ZINC_FINGER_C2H2_2"/>
    <property type="match status" value="1"/>
</dbReference>
<name>J0D2E6_AURST</name>
<feature type="compositionally biased region" description="Polar residues" evidence="2">
    <location>
        <begin position="40"/>
        <end position="50"/>
    </location>
</feature>
<evidence type="ECO:0000259" key="3">
    <source>
        <dbReference type="PROSITE" id="PS50157"/>
    </source>
</evidence>
<dbReference type="GO" id="GO:0008270">
    <property type="term" value="F:zinc ion binding"/>
    <property type="evidence" value="ECO:0007669"/>
    <property type="project" value="UniProtKB-KW"/>
</dbReference>